<keyword evidence="3" id="KW-1185">Reference proteome</keyword>
<name>A0A137PJ14_CONC2</name>
<dbReference type="InterPro" id="IPR036915">
    <property type="entry name" value="Cyclin-like_sf"/>
</dbReference>
<protein>
    <recommendedName>
        <fullName evidence="4">Cyclin N-terminal domain-containing protein</fullName>
    </recommendedName>
</protein>
<dbReference type="PANTHER" id="PTHR15615">
    <property type="match status" value="1"/>
</dbReference>
<evidence type="ECO:0008006" key="4">
    <source>
        <dbReference type="Google" id="ProtNLM"/>
    </source>
</evidence>
<proteinExistence type="predicted"/>
<dbReference type="OrthoDB" id="244495at2759"/>
<evidence type="ECO:0000313" key="2">
    <source>
        <dbReference type="EMBL" id="KXN74998.1"/>
    </source>
</evidence>
<dbReference type="Proteomes" id="UP000070444">
    <property type="component" value="Unassembled WGS sequence"/>
</dbReference>
<dbReference type="Gene3D" id="1.10.472.10">
    <property type="entry name" value="Cyclin-like"/>
    <property type="match status" value="1"/>
</dbReference>
<evidence type="ECO:0000313" key="3">
    <source>
        <dbReference type="Proteomes" id="UP000070444"/>
    </source>
</evidence>
<dbReference type="EMBL" id="KQ964418">
    <property type="protein sequence ID" value="KXN74998.1"/>
    <property type="molecule type" value="Genomic_DNA"/>
</dbReference>
<dbReference type="GO" id="GO:0019901">
    <property type="term" value="F:protein kinase binding"/>
    <property type="evidence" value="ECO:0007669"/>
    <property type="project" value="InterPro"/>
</dbReference>
<organism evidence="2 3">
    <name type="scientific">Conidiobolus coronatus (strain ATCC 28846 / CBS 209.66 / NRRL 28638)</name>
    <name type="common">Delacroixia coronata</name>
    <dbReference type="NCBI Taxonomy" id="796925"/>
    <lineage>
        <taxon>Eukaryota</taxon>
        <taxon>Fungi</taxon>
        <taxon>Fungi incertae sedis</taxon>
        <taxon>Zoopagomycota</taxon>
        <taxon>Entomophthoromycotina</taxon>
        <taxon>Entomophthoromycetes</taxon>
        <taxon>Entomophthorales</taxon>
        <taxon>Ancylistaceae</taxon>
        <taxon>Conidiobolus</taxon>
    </lineage>
</organism>
<reference evidence="2 3" key="1">
    <citation type="journal article" date="2015" name="Genome Biol. Evol.">
        <title>Phylogenomic analyses indicate that early fungi evolved digesting cell walls of algal ancestors of land plants.</title>
        <authorList>
            <person name="Chang Y."/>
            <person name="Wang S."/>
            <person name="Sekimoto S."/>
            <person name="Aerts A.L."/>
            <person name="Choi C."/>
            <person name="Clum A."/>
            <person name="LaButti K.M."/>
            <person name="Lindquist E.A."/>
            <person name="Yee Ngan C."/>
            <person name="Ohm R.A."/>
            <person name="Salamov A.A."/>
            <person name="Grigoriev I.V."/>
            <person name="Spatafora J.W."/>
            <person name="Berbee M.L."/>
        </authorList>
    </citation>
    <scope>NUCLEOTIDE SEQUENCE [LARGE SCALE GENOMIC DNA]</scope>
    <source>
        <strain evidence="2 3">NRRL 28638</strain>
    </source>
</reference>
<gene>
    <name evidence="2" type="ORF">CONCODRAFT_88313</name>
</gene>
<accession>A0A137PJ14</accession>
<evidence type="ECO:0000256" key="1">
    <source>
        <dbReference type="SAM" id="MobiDB-lite"/>
    </source>
</evidence>
<dbReference type="AlphaFoldDB" id="A0A137PJ14"/>
<sequence>MFNAQHYQSENDLFNGHPKDIVLPRGLAELFISHPQREPVIKKFITNSLASSLGNDTTKKAEQLSQLTTLCDTLILRSQANILTLIGSLCYFFKLFKKHENLFTSQPTGIYAACFIISHKFFEDQSFGNQSYSGMSNTTLEQLNFMELSVLMYLDFDLYLDQRDMVDWFLHIRGMMTPTSFNDNSYYLTNHNGYGAQAEYMNQPNSYHPTQPIQISLHNYSNSNNSMISTINNPNPAPQMSILPPSENPLFYNNAKELFILPYTNTSMVNNNQNGQAIYHAWSPQPPGHYQMNFVENQTTNPNPMPLHQNMNPVALQPHLHPTMHHIAQAHPQNLANANQQHQQQQMLAQNPNGYQLRPPQPQHPALNLNRHNQMHPPNYR</sequence>
<dbReference type="InterPro" id="IPR013922">
    <property type="entry name" value="Cyclin_PHO80-like"/>
</dbReference>
<dbReference type="Pfam" id="PF08613">
    <property type="entry name" value="Cyclin"/>
    <property type="match status" value="1"/>
</dbReference>
<feature type="region of interest" description="Disordered" evidence="1">
    <location>
        <begin position="352"/>
        <end position="381"/>
    </location>
</feature>
<dbReference type="STRING" id="796925.A0A137PJ14"/>
<dbReference type="PANTHER" id="PTHR15615:SF108">
    <property type="entry name" value="PROTEIN CNPPD1"/>
    <property type="match status" value="1"/>
</dbReference>
<dbReference type="CDD" id="cd20540">
    <property type="entry name" value="CYCLIN_CCNY_like"/>
    <property type="match status" value="1"/>
</dbReference>
<dbReference type="SUPFAM" id="SSF47954">
    <property type="entry name" value="Cyclin-like"/>
    <property type="match status" value="1"/>
</dbReference>